<keyword evidence="7 12" id="KW-0694">RNA-binding</keyword>
<dbReference type="Gene3D" id="3.30.420.10">
    <property type="entry name" value="Ribonuclease H-like superfamily/Ribonuclease H"/>
    <property type="match status" value="3"/>
</dbReference>
<gene>
    <name evidence="12" type="primary">cas9</name>
    <name evidence="14" type="ORF">prwr041_19830</name>
</gene>
<dbReference type="EMBL" id="AP024484">
    <property type="protein sequence ID" value="BCS86090.1"/>
    <property type="molecule type" value="Genomic_DNA"/>
</dbReference>
<evidence type="ECO:0000256" key="7">
    <source>
        <dbReference type="ARBA" id="ARBA00022884"/>
    </source>
</evidence>
<evidence type="ECO:0000256" key="5">
    <source>
        <dbReference type="ARBA" id="ARBA00022801"/>
    </source>
</evidence>
<evidence type="ECO:0000256" key="3">
    <source>
        <dbReference type="ARBA" id="ARBA00022723"/>
    </source>
</evidence>
<dbReference type="EC" id="3.1.-.-" evidence="12"/>
<evidence type="ECO:0000256" key="12">
    <source>
        <dbReference type="HAMAP-Rule" id="MF_01480"/>
    </source>
</evidence>
<organism evidence="14 15">
    <name type="scientific">Prevotella herbatica</name>
    <dbReference type="NCBI Taxonomy" id="2801997"/>
    <lineage>
        <taxon>Bacteria</taxon>
        <taxon>Pseudomonadati</taxon>
        <taxon>Bacteroidota</taxon>
        <taxon>Bacteroidia</taxon>
        <taxon>Bacteroidales</taxon>
        <taxon>Prevotellaceae</taxon>
        <taxon>Prevotella</taxon>
    </lineage>
</organism>
<reference evidence="14 15" key="1">
    <citation type="journal article" date="2022" name="Int. J. Syst. Evol. Microbiol.">
        <title>Prevotella herbatica sp. nov., a plant polysaccharide-decomposing anaerobic bacterium isolated from a methanogenic reactor.</title>
        <authorList>
            <person name="Uek A."/>
            <person name="Tonouchi A."/>
            <person name="Kaku N."/>
            <person name="Ueki K."/>
        </authorList>
    </citation>
    <scope>NUCLEOTIDE SEQUENCE [LARGE SCALE GENOMIC DNA]</scope>
    <source>
        <strain evidence="14 15">WR041</strain>
    </source>
</reference>
<evidence type="ECO:0000259" key="13">
    <source>
        <dbReference type="PROSITE" id="PS51749"/>
    </source>
</evidence>
<evidence type="ECO:0000256" key="1">
    <source>
        <dbReference type="ARBA" id="ARBA00001946"/>
    </source>
</evidence>
<evidence type="ECO:0000256" key="9">
    <source>
        <dbReference type="ARBA" id="ARBA00023125"/>
    </source>
</evidence>
<comment type="similarity">
    <text evidence="12">Belongs to the CRISPR-associated Cas9 family.</text>
</comment>
<name>A0ABN6EM92_9BACT</name>
<evidence type="ECO:0000256" key="6">
    <source>
        <dbReference type="ARBA" id="ARBA00022842"/>
    </source>
</evidence>
<feature type="active site" description="For RuvC-like nuclease domain" evidence="12">
    <location>
        <position position="8"/>
    </location>
</feature>
<comment type="subunit">
    <text evidence="11 12">Monomer. Binds crRNA and tracrRNA.</text>
</comment>
<protein>
    <recommendedName>
        <fullName evidence="12">CRISPR-associated endonuclease Cas9</fullName>
        <ecNumber evidence="12">3.1.-.-</ecNumber>
    </recommendedName>
</protein>
<keyword evidence="15" id="KW-1185">Reference proteome</keyword>
<keyword evidence="3" id="KW-0479">Metal-binding</keyword>
<proteinExistence type="inferred from homology"/>
<dbReference type="InterPro" id="IPR028629">
    <property type="entry name" value="Cas9"/>
</dbReference>
<accession>A0ABN6EM92</accession>
<keyword evidence="5 12" id="KW-0378">Hydrolase</keyword>
<keyword evidence="6" id="KW-0460">Magnesium</keyword>
<dbReference type="PROSITE" id="PS51749">
    <property type="entry name" value="HNH_CAS9"/>
    <property type="match status" value="1"/>
</dbReference>
<comment type="caution">
    <text evidence="12">Lacks conserved residue(s) required for the propagation of feature annotation.</text>
</comment>
<evidence type="ECO:0000256" key="8">
    <source>
        <dbReference type="ARBA" id="ARBA00023118"/>
    </source>
</evidence>
<dbReference type="NCBIfam" id="TIGR01865">
    <property type="entry name" value="cas_Csn1"/>
    <property type="match status" value="1"/>
</dbReference>
<keyword evidence="8 12" id="KW-0051">Antiviral defense</keyword>
<comment type="function">
    <text evidence="12">CRISPR (clustered regularly interspaced short palindromic repeat) is an adaptive immune system that provides protection against mobile genetic elements (viruses, transposable elements and conjugative plasmids). CRISPR clusters contain spacers, sequences complementary to antecedent mobile elements, and target invading nucleic acids. CRISPR clusters are transcribed and processed into CRISPR RNA (crRNA). In type II CRISPR systems correct processing of pre-crRNA requires a trans-encoded small RNA (tracrRNA), endogenous ribonuclease 3 (rnc) and this protein. The tracrRNA serves as a guide for ribonuclease 3-aided processing of pre-crRNA. Subsequently Cas9/crRNA/tracrRNA endonucleolytically cleaves linear or circular dsDNA target complementary to the spacer; Cas9 is inactive in the absence of the 2 guide RNAs (gRNA). Cas9 recognizes the protospacer adjacent motif (PAM) in the CRISPR repeat sequences to help distinguish self versus nonself, as targets within the bacterial CRISPR locus do not have PAMs. PAM recognition is also required for catalytic activity.</text>
</comment>
<dbReference type="InterPro" id="IPR041383">
    <property type="entry name" value="RuvC_III"/>
</dbReference>
<dbReference type="InterPro" id="IPR003615">
    <property type="entry name" value="HNH_nuc"/>
</dbReference>
<dbReference type="InterPro" id="IPR033114">
    <property type="entry name" value="HNH_CAS9"/>
</dbReference>
<dbReference type="Pfam" id="PF13395">
    <property type="entry name" value="HNH_4"/>
    <property type="match status" value="1"/>
</dbReference>
<evidence type="ECO:0000313" key="15">
    <source>
        <dbReference type="Proteomes" id="UP001319045"/>
    </source>
</evidence>
<evidence type="ECO:0000256" key="10">
    <source>
        <dbReference type="ARBA" id="ARBA00023211"/>
    </source>
</evidence>
<keyword evidence="4 12" id="KW-0255">Endonuclease</keyword>
<comment type="cofactor">
    <cofactor evidence="1">
        <name>Mg(2+)</name>
        <dbReference type="ChEBI" id="CHEBI:18420"/>
    </cofactor>
</comment>
<sequence>MAKILGLDLGTNSIGWALVDNTSKQIIKAGSRIIPMDAKAMSDFESGNLQSSAAARTEFRGIRRLNERAELRRQRLLRVLNVLNFLPAHFQKQIDFDKHPGQFINHGEPLLPYRKDSNNKNEFIFMDSFKEMLEEFREIHPDMLAEGRKIPYDWTIYYLRKKALIQPIKREELAWILLNFNTKRGYYQLRGEEDDISTSKNEEYKVLNVVNVEKLDAVKNKKGLYWYDITYDNGAKQRKTGIIDPRNIGDQVEVIVTTTLDKEGNIALDKEGNPKIKLRDPQEGDWTLMKKRTEADLNNRNITVGEYIYDSILADPTIKVRGKLVKTIERKYYKEELIKILNKQCEFIPELSDSNIYEKCVRELYHNNEAHIQSLYQSSFTSFFVDDIIFYQRPLKSKKSEIANCPYEHYQFVNKDTGEIVKQPIKVIPKSHPIYQDFRLWQFISNLRVIQKEKNENGKLKTDVDVTDEFINTAEKRCKLYEQLNVRKDINNNQFVKLICKENASLYRWNYVEDDKTYPCNETRYLINRDNILQSDERYNKKEIELWHILYSVNDPILLRKALNTFATKNGLDVETFVEDHIHIKPFNADYGAYSEKALKRLLPLMRIGKYWHEEDIDAKTRSKIDIIIAGDADDAIYDVAAKNHINLSSIDSFQGLPLFLAEMIVYGKRKEVGIWKSPDDITYYLKYDFKQHALRNPVVETVLGETLRVVRDIWAKYGKIDEIHVEMGRNLKQSKDKRIKDMQRNSNNEHTNLRIRRLLQEFVNPDCEIDNVRPYSPSQMELFKIYETDVLNSNEPDDDILSIIKDLGDTSKHVSHQEIIKYRLWLEQRYTSPYTGDMIPLSKLFTPAYEIEHVIPQSRYFDDSLSNKVICESEVNKLKDNRLGYEFIVAEHGHIIGKHRVFDKIQYEEYVREHYANDRLKMKKLLMEDIPDSFIQKQLNDSRYIARKTIEILSSVVRVTDESGEIADNDKAATAINVIATNGSITDHLKKDWGVKQVWNHIIAPRFERLNKITSTEQFGKWIEKNGKRYFQTEVPIDLSPGFNKKRIDHRHHAMDAIVIACATRNHVNYLNNSAAIDKKADLRMDLRSKLCFKDKTDGNGNYVWRLNKPWDTFTQDVESQLDSIIVSFKQNLRVINKMTNHYSHYVNGKKEIVSQNSTESWAVRKSLHKATVSGAVRLQTQKKVSLKDALNTDWHLIADKEVRKAIKDIIAQYHKFDTKIILKYFKDRKNELNGKDISKVVVYYTPEVPELSASRIAIDDTFDEKKINAVTDSGIRNILLNHYKANDSDPKLAFSLEGITRMNQNFKELNGGKDHKPIMKVRKFETLGMKFSIGERGNKNKKYVEADKGTNLFFAIYADKDGNRSFESIPFNESLECMENNLPVAKDINDKGEKLQFILSPGDLVVVTDENGTIPNVDNARIYKMMSSSDKDCFFIPQSIAMPIVKTAELGSNNKSEKSWDGVAIKKNCFKLIVDRLGNVEKIIKGNV</sequence>
<dbReference type="HAMAP" id="MF_01480">
    <property type="entry name" value="Cas9"/>
    <property type="match status" value="1"/>
</dbReference>
<feature type="domain" description="HNH Cas9-type" evidence="13">
    <location>
        <begin position="779"/>
        <end position="940"/>
    </location>
</feature>
<dbReference type="InterPro" id="IPR032239">
    <property type="entry name" value="Cas9-BH"/>
</dbReference>
<evidence type="ECO:0000256" key="11">
    <source>
        <dbReference type="ARBA" id="ARBA00046380"/>
    </source>
</evidence>
<comment type="domain">
    <text evidence="12">Has 2 endonuclease domains. The discontinuous RuvC-like domain cleaves the target DNA noncomplementary to crRNA while the HNH nuclease domain cleaves the target DNA complementary to crRNA.</text>
</comment>
<feature type="active site" description="Proton acceptor for HNH nuclease domain" evidence="12">
    <location>
        <position position="854"/>
    </location>
</feature>
<dbReference type="Proteomes" id="UP001319045">
    <property type="component" value="Chromosome"/>
</dbReference>
<evidence type="ECO:0000256" key="2">
    <source>
        <dbReference type="ARBA" id="ARBA00022722"/>
    </source>
</evidence>
<keyword evidence="10" id="KW-0464">Manganese</keyword>
<dbReference type="Pfam" id="PF16593">
    <property type="entry name" value="Cas9-BH"/>
    <property type="match status" value="1"/>
</dbReference>
<evidence type="ECO:0000256" key="4">
    <source>
        <dbReference type="ARBA" id="ARBA00022759"/>
    </source>
</evidence>
<keyword evidence="9 12" id="KW-0238">DNA-binding</keyword>
<dbReference type="Pfam" id="PF18541">
    <property type="entry name" value="RuvC_III"/>
    <property type="match status" value="1"/>
</dbReference>
<evidence type="ECO:0000313" key="14">
    <source>
        <dbReference type="EMBL" id="BCS86090.1"/>
    </source>
</evidence>
<dbReference type="InterPro" id="IPR036397">
    <property type="entry name" value="RNaseH_sf"/>
</dbReference>
<keyword evidence="2 12" id="KW-0540">Nuclease</keyword>
<dbReference type="RefSeq" id="WP_207153682.1">
    <property type="nucleotide sequence ID" value="NZ_AP024484.1"/>
</dbReference>